<dbReference type="AlphaFoldDB" id="A0A813GMP6"/>
<name>A0A813GMP6_POLGL</name>
<evidence type="ECO:0000313" key="3">
    <source>
        <dbReference type="EMBL" id="CAE8627540.1"/>
    </source>
</evidence>
<evidence type="ECO:0000256" key="1">
    <source>
        <dbReference type="SAM" id="MobiDB-lite"/>
    </source>
</evidence>
<comment type="caution">
    <text evidence="3">The sequence shown here is derived from an EMBL/GenBank/DDBJ whole genome shotgun (WGS) entry which is preliminary data.</text>
</comment>
<feature type="region of interest" description="Disordered" evidence="1">
    <location>
        <begin position="190"/>
        <end position="218"/>
    </location>
</feature>
<evidence type="ECO:0000313" key="4">
    <source>
        <dbReference type="Proteomes" id="UP000626109"/>
    </source>
</evidence>
<dbReference type="Proteomes" id="UP000626109">
    <property type="component" value="Unassembled WGS sequence"/>
</dbReference>
<keyword evidence="2" id="KW-0812">Transmembrane</keyword>
<feature type="region of interest" description="Disordered" evidence="1">
    <location>
        <begin position="1"/>
        <end position="85"/>
    </location>
</feature>
<feature type="transmembrane region" description="Helical" evidence="2">
    <location>
        <begin position="477"/>
        <end position="494"/>
    </location>
</feature>
<organism evidence="3 4">
    <name type="scientific">Polarella glacialis</name>
    <name type="common">Dinoflagellate</name>
    <dbReference type="NCBI Taxonomy" id="89957"/>
    <lineage>
        <taxon>Eukaryota</taxon>
        <taxon>Sar</taxon>
        <taxon>Alveolata</taxon>
        <taxon>Dinophyceae</taxon>
        <taxon>Suessiales</taxon>
        <taxon>Suessiaceae</taxon>
        <taxon>Polarella</taxon>
    </lineage>
</organism>
<evidence type="ECO:0000256" key="2">
    <source>
        <dbReference type="SAM" id="Phobius"/>
    </source>
</evidence>
<accession>A0A813GMP6</accession>
<protein>
    <submittedName>
        <fullName evidence="3">Uncharacterized protein</fullName>
    </submittedName>
</protein>
<keyword evidence="2" id="KW-1133">Transmembrane helix</keyword>
<feature type="compositionally biased region" description="Low complexity" evidence="1">
    <location>
        <begin position="53"/>
        <end position="76"/>
    </location>
</feature>
<gene>
    <name evidence="3" type="ORF">PGLA2088_LOCUS650</name>
</gene>
<dbReference type="EMBL" id="CAJNNW010000453">
    <property type="protein sequence ID" value="CAE8627540.1"/>
    <property type="molecule type" value="Genomic_DNA"/>
</dbReference>
<feature type="compositionally biased region" description="Low complexity" evidence="1">
    <location>
        <begin position="15"/>
        <end position="46"/>
    </location>
</feature>
<keyword evidence="2" id="KW-0472">Membrane</keyword>
<proteinExistence type="predicted"/>
<sequence>MHLRLRTASPRLPPNNNNHNNSISSNTTATIEKSTTNTTTTGAPPTVFLRTVSSSSNNNNNNTNNNNNSNSHNNNNKSGAKATRGAFSQPVEVEVDDNDEDVWVHSHYYARGGQKKKALEALSKQGLGTSVHQVPEVGKMRSGASRVDVKIEYLREHFQVSDVFQRTVEDMFMCTDPLFGEPIVNVAKLRSQGRGRNRSPSPDSEVLQRPVSQASNYRSLATPDMAAEAFRNKVLQNADRQAKAVAAAREMLIEKRLDQFLHMQRRQVRSVNANRERPWFEGVIAAAAAVVMMKMLEVYTHGRHTIAGKVKKLSIAGIVRIVPDAPRPGGISGRIRKGKLLWREAKRRIHGEGVERLRILSRAQQDTIERLIAEGRLKDEKAMKRVQVWKVWRKFLRAFDFVIKVRRPLRIHNRMEALKEFLSKSLHASALTIAFKRYLNAVKLLQRAMKCSVYLMRVVPWLQLVLFLYYPRCFCCYFLLFCLFYFYFAPYMHLRFGKRSWWQRSGLRRRPSSAKQLDCLRRCCRQGSLATWRQGSGQTVILV</sequence>
<reference evidence="3" key="1">
    <citation type="submission" date="2021-02" db="EMBL/GenBank/DDBJ databases">
        <authorList>
            <person name="Dougan E. K."/>
            <person name="Rhodes N."/>
            <person name="Thang M."/>
            <person name="Chan C."/>
        </authorList>
    </citation>
    <scope>NUCLEOTIDE SEQUENCE</scope>
</reference>